<keyword evidence="2" id="KW-1185">Reference proteome</keyword>
<name>A0A9X0WDR4_9GAMM</name>
<reference evidence="1 2" key="1">
    <citation type="journal article" date="2020" name="Microorganisms">
        <title>Osmotic Adaptation and Compatible Solute Biosynthesis of Phototrophic Bacteria as Revealed from Genome Analyses.</title>
        <authorList>
            <person name="Imhoff J.F."/>
            <person name="Rahn T."/>
            <person name="Kunzel S."/>
            <person name="Keller A."/>
            <person name="Neulinger S.C."/>
        </authorList>
    </citation>
    <scope>NUCLEOTIDE SEQUENCE [LARGE SCALE GENOMIC DNA]</scope>
    <source>
        <strain evidence="1 2">DSM 25653</strain>
    </source>
</reference>
<dbReference type="AlphaFoldDB" id="A0A9X0WDR4"/>
<dbReference type="RefSeq" id="WP_200251556.1">
    <property type="nucleotide sequence ID" value="NZ_NRRY01000094.1"/>
</dbReference>
<accession>A0A9X0WDR4</accession>
<organism evidence="1 2">
    <name type="scientific">Lamprobacter modestohalophilus</name>
    <dbReference type="NCBI Taxonomy" id="1064514"/>
    <lineage>
        <taxon>Bacteria</taxon>
        <taxon>Pseudomonadati</taxon>
        <taxon>Pseudomonadota</taxon>
        <taxon>Gammaproteobacteria</taxon>
        <taxon>Chromatiales</taxon>
        <taxon>Chromatiaceae</taxon>
        <taxon>Lamprobacter</taxon>
    </lineage>
</organism>
<sequence length="312" mass="35431">MSRVHRIAWHELLGKALTDALIGLPYSVSTEEELALRSQRLDVLIIEQAAAVSSNRRGTQVAAEDLPCPDGLEDLAAHNLLSFKAAGAPYDAWALEELNSHYVTYRKLASIRALQQRPADDERPVSEPNKAYPLLPAVDFRSYAIATHFPRKLIKQLPPGSCQRSEQPGIYTLRAGTREVRLIVINDLRALPHNAPWRLFSSNKAQQRAALHQYHPRSEIGLHLSNLLAHHLLGDGNMAHTFEDMQREAHEWLKESIRKLDPDEVLQCYGPEERLKGLDPEERLKGLDPEDVFSRFDPATIEAWLKKHRRDH</sequence>
<gene>
    <name evidence="1" type="ORF">CKO42_25240</name>
</gene>
<dbReference type="Proteomes" id="UP001138768">
    <property type="component" value="Unassembled WGS sequence"/>
</dbReference>
<protein>
    <submittedName>
        <fullName evidence="1">Uncharacterized protein</fullName>
    </submittedName>
</protein>
<evidence type="ECO:0000313" key="1">
    <source>
        <dbReference type="EMBL" id="MBK1621638.1"/>
    </source>
</evidence>
<comment type="caution">
    <text evidence="1">The sequence shown here is derived from an EMBL/GenBank/DDBJ whole genome shotgun (WGS) entry which is preliminary data.</text>
</comment>
<dbReference type="EMBL" id="NRRY01000094">
    <property type="protein sequence ID" value="MBK1621638.1"/>
    <property type="molecule type" value="Genomic_DNA"/>
</dbReference>
<evidence type="ECO:0000313" key="2">
    <source>
        <dbReference type="Proteomes" id="UP001138768"/>
    </source>
</evidence>
<proteinExistence type="predicted"/>